<evidence type="ECO:0000256" key="2">
    <source>
        <dbReference type="ARBA" id="ARBA00022448"/>
    </source>
</evidence>
<evidence type="ECO:0000313" key="12">
    <source>
        <dbReference type="EMBL" id="EMF08064.1"/>
    </source>
</evidence>
<dbReference type="Gene3D" id="1.10.287.70">
    <property type="match status" value="2"/>
</dbReference>
<feature type="transmembrane region" description="Helical" evidence="10">
    <location>
        <begin position="171"/>
        <end position="194"/>
    </location>
</feature>
<dbReference type="HOGENOM" id="CLU_013394_0_0_1"/>
<evidence type="ECO:0000256" key="1">
    <source>
        <dbReference type="ARBA" id="ARBA00004141"/>
    </source>
</evidence>
<keyword evidence="13" id="KW-1185">Reference proteome</keyword>
<evidence type="ECO:0000313" key="13">
    <source>
        <dbReference type="Proteomes" id="UP000016931"/>
    </source>
</evidence>
<dbReference type="GO" id="GO:0030322">
    <property type="term" value="P:stabilization of membrane potential"/>
    <property type="evidence" value="ECO:0007669"/>
    <property type="project" value="TreeGrafter"/>
</dbReference>
<feature type="transmembrane region" description="Helical" evidence="10">
    <location>
        <begin position="128"/>
        <end position="151"/>
    </location>
</feature>
<comment type="similarity">
    <text evidence="8">Belongs to the two pore domain potassium channel (TC 1.A.1.8) family.</text>
</comment>
<organism evidence="12 13">
    <name type="scientific">Sphaerulina musiva (strain SO2202)</name>
    <name type="common">Poplar stem canker fungus</name>
    <name type="synonym">Septoria musiva</name>
    <dbReference type="NCBI Taxonomy" id="692275"/>
    <lineage>
        <taxon>Eukaryota</taxon>
        <taxon>Fungi</taxon>
        <taxon>Dikarya</taxon>
        <taxon>Ascomycota</taxon>
        <taxon>Pezizomycotina</taxon>
        <taxon>Dothideomycetes</taxon>
        <taxon>Dothideomycetidae</taxon>
        <taxon>Mycosphaerellales</taxon>
        <taxon>Mycosphaerellaceae</taxon>
        <taxon>Sphaerulina</taxon>
    </lineage>
</organism>
<feature type="transmembrane region" description="Helical" evidence="10">
    <location>
        <begin position="51"/>
        <end position="72"/>
    </location>
</feature>
<reference evidence="12 13" key="1">
    <citation type="journal article" date="2012" name="PLoS Pathog.">
        <title>Diverse lifestyles and strategies of plant pathogenesis encoded in the genomes of eighteen Dothideomycetes fungi.</title>
        <authorList>
            <person name="Ohm R.A."/>
            <person name="Feau N."/>
            <person name="Henrissat B."/>
            <person name="Schoch C.L."/>
            <person name="Horwitz B.A."/>
            <person name="Barry K.W."/>
            <person name="Condon B.J."/>
            <person name="Copeland A.C."/>
            <person name="Dhillon B."/>
            <person name="Glaser F."/>
            <person name="Hesse C.N."/>
            <person name="Kosti I."/>
            <person name="LaButti K."/>
            <person name="Lindquist E.A."/>
            <person name="Lucas S."/>
            <person name="Salamov A.A."/>
            <person name="Bradshaw R.E."/>
            <person name="Ciuffetti L."/>
            <person name="Hamelin R.C."/>
            <person name="Kema G.H.J."/>
            <person name="Lawrence C."/>
            <person name="Scott J.A."/>
            <person name="Spatafora J.W."/>
            <person name="Turgeon B.G."/>
            <person name="de Wit P.J.G.M."/>
            <person name="Zhong S."/>
            <person name="Goodwin S.B."/>
            <person name="Grigoriev I.V."/>
        </authorList>
    </citation>
    <scope>NUCLEOTIDE SEQUENCE [LARGE SCALE GENOMIC DNA]</scope>
    <source>
        <strain evidence="12 13">SO2202</strain>
    </source>
</reference>
<feature type="transmembrane region" description="Helical" evidence="10">
    <location>
        <begin position="92"/>
        <end position="116"/>
    </location>
</feature>
<proteinExistence type="inferred from homology"/>
<keyword evidence="3 8" id="KW-0812">Transmembrane</keyword>
<sequence length="732" mass="81654">MTTIDPGMEETAQQVVDDDTETRPSKAQAVQDEEEPEPVNRWWFASTACPLLAATFGPIANGFSVGALVYSWRVYLPGDTLEAEGIALPDPHWLLAVNAVSLACALVGNAALLLNMAKRVKFSVAQPITVTGFLLAGVLLIADMAALASSPTYFITDPRAQPASSHALTDAFYYAMFAAALYIIVGLLMALTIYGATHGYYSKEFHLTNPQRTLMAQTMSFVVYLLLGALVFSHIEGWRYLDAVYWADVTLLTVGLGDYSPKSRLGRGLLWPFAIGGILMLGLVIGSIRSLVLERGAQKMGAQITENMRANAINGVDQQNQTIKVSWFAKVDFRLSPDMSPAQRREAEFNVMRKVQAAAERDRRYFQLVTSMSSVALLWLVGALVFEHSENEQGWTYFQSVYFSFVSLATIGYGDLTPASNSGKAFFVFWSLLAVPALTILISHMGDTLFQTFSDMTNWIFKHVLPQKNLRDSAQATLEKAKDQLHNFGKTSREEHMTADEHCRHVVRTFSERLEAHIDEDELKELSEANQEGLGDLLQRDIHFYHFVLARELKRVQGDMMSGTTPKQYSWHEWEFFLLLMGNGADQDGKMFPSQRIADVLAPAALQYSASPFKAGGAFNMATRENADGTPQGHAYEKPETDGLVDRETQRQHKWNTAPHKRGLMRKRPTADPFGEWSWLDEASPLMSSKSESQWIAEKLSAALVRELDRSRRGSPREPPIGMRHIRKGQDG</sequence>
<evidence type="ECO:0000256" key="7">
    <source>
        <dbReference type="ARBA" id="ARBA00023303"/>
    </source>
</evidence>
<dbReference type="OMA" id="NENGHER"/>
<evidence type="ECO:0000256" key="4">
    <source>
        <dbReference type="ARBA" id="ARBA00022989"/>
    </source>
</evidence>
<evidence type="ECO:0000256" key="9">
    <source>
        <dbReference type="SAM" id="MobiDB-lite"/>
    </source>
</evidence>
<comment type="subcellular location">
    <subcellularLocation>
        <location evidence="1">Membrane</location>
        <topology evidence="1">Multi-pass membrane protein</topology>
    </subcellularLocation>
</comment>
<keyword evidence="5 8" id="KW-0406">Ion transport</keyword>
<dbReference type="Proteomes" id="UP000016931">
    <property type="component" value="Unassembled WGS sequence"/>
</dbReference>
<feature type="compositionally biased region" description="Basic and acidic residues" evidence="9">
    <location>
        <begin position="635"/>
        <end position="651"/>
    </location>
</feature>
<feature type="transmembrane region" description="Helical" evidence="10">
    <location>
        <begin position="269"/>
        <end position="292"/>
    </location>
</feature>
<feature type="transmembrane region" description="Helical" evidence="10">
    <location>
        <begin position="426"/>
        <end position="446"/>
    </location>
</feature>
<dbReference type="GO" id="GO:0022841">
    <property type="term" value="F:potassium ion leak channel activity"/>
    <property type="evidence" value="ECO:0007669"/>
    <property type="project" value="TreeGrafter"/>
</dbReference>
<dbReference type="PANTHER" id="PTHR11003">
    <property type="entry name" value="POTASSIUM CHANNEL, SUBFAMILY K"/>
    <property type="match status" value="1"/>
</dbReference>
<evidence type="ECO:0000256" key="10">
    <source>
        <dbReference type="SAM" id="Phobius"/>
    </source>
</evidence>
<dbReference type="InterPro" id="IPR003280">
    <property type="entry name" value="2pore_dom_K_chnl"/>
</dbReference>
<accession>M3ARF8</accession>
<dbReference type="AlphaFoldDB" id="M3ARF8"/>
<feature type="region of interest" description="Disordered" evidence="9">
    <location>
        <begin position="707"/>
        <end position="732"/>
    </location>
</feature>
<dbReference type="STRING" id="692275.M3ARF8"/>
<dbReference type="EMBL" id="KB456272">
    <property type="protein sequence ID" value="EMF08064.1"/>
    <property type="molecule type" value="Genomic_DNA"/>
</dbReference>
<dbReference type="RefSeq" id="XP_016756185.1">
    <property type="nucleotide sequence ID" value="XM_016907396.1"/>
</dbReference>
<evidence type="ECO:0000256" key="6">
    <source>
        <dbReference type="ARBA" id="ARBA00023136"/>
    </source>
</evidence>
<evidence type="ECO:0000256" key="5">
    <source>
        <dbReference type="ARBA" id="ARBA00023065"/>
    </source>
</evidence>
<dbReference type="PRINTS" id="PR01333">
    <property type="entry name" value="2POREKCHANEL"/>
</dbReference>
<keyword evidence="7 8" id="KW-0407">Ion channel</keyword>
<keyword evidence="4 10" id="KW-1133">Transmembrane helix</keyword>
<evidence type="ECO:0000256" key="3">
    <source>
        <dbReference type="ARBA" id="ARBA00022692"/>
    </source>
</evidence>
<feature type="transmembrane region" description="Helical" evidence="10">
    <location>
        <begin position="214"/>
        <end position="235"/>
    </location>
</feature>
<evidence type="ECO:0000256" key="8">
    <source>
        <dbReference type="RuleBase" id="RU003857"/>
    </source>
</evidence>
<dbReference type="GO" id="GO:0005886">
    <property type="term" value="C:plasma membrane"/>
    <property type="evidence" value="ECO:0007669"/>
    <property type="project" value="TreeGrafter"/>
</dbReference>
<evidence type="ECO:0000259" key="11">
    <source>
        <dbReference type="Pfam" id="PF07885"/>
    </source>
</evidence>
<feature type="compositionally biased region" description="Basic and acidic residues" evidence="9">
    <location>
        <begin position="707"/>
        <end position="716"/>
    </location>
</feature>
<feature type="domain" description="Potassium channel" evidence="11">
    <location>
        <begin position="221"/>
        <end position="292"/>
    </location>
</feature>
<feature type="transmembrane region" description="Helical" evidence="10">
    <location>
        <begin position="365"/>
        <end position="385"/>
    </location>
</feature>
<feature type="region of interest" description="Disordered" evidence="9">
    <location>
        <begin position="1"/>
        <end position="37"/>
    </location>
</feature>
<dbReference type="GeneID" id="27904533"/>
<dbReference type="eggNOG" id="KOG1418">
    <property type="taxonomic scope" value="Eukaryota"/>
</dbReference>
<dbReference type="Pfam" id="PF07885">
    <property type="entry name" value="Ion_trans_2"/>
    <property type="match status" value="2"/>
</dbReference>
<dbReference type="SUPFAM" id="SSF81324">
    <property type="entry name" value="Voltage-gated potassium channels"/>
    <property type="match status" value="2"/>
</dbReference>
<feature type="domain" description="Potassium channel" evidence="11">
    <location>
        <begin position="375"/>
        <end position="450"/>
    </location>
</feature>
<gene>
    <name evidence="12" type="ORF">SEPMUDRAFT_152358</name>
</gene>
<name>M3ARF8_SPHMS</name>
<keyword evidence="6 10" id="KW-0472">Membrane</keyword>
<dbReference type="GO" id="GO:0015271">
    <property type="term" value="F:outward rectifier potassium channel activity"/>
    <property type="evidence" value="ECO:0007669"/>
    <property type="project" value="TreeGrafter"/>
</dbReference>
<feature type="transmembrane region" description="Helical" evidence="10">
    <location>
        <begin position="397"/>
        <end position="414"/>
    </location>
</feature>
<dbReference type="InterPro" id="IPR013099">
    <property type="entry name" value="K_chnl_dom"/>
</dbReference>
<feature type="region of interest" description="Disordered" evidence="9">
    <location>
        <begin position="623"/>
        <end position="655"/>
    </location>
</feature>
<protein>
    <submittedName>
        <fullName evidence="12">Voltage-gated potassium channel</fullName>
    </submittedName>
</protein>
<dbReference type="PANTHER" id="PTHR11003:SF301">
    <property type="entry name" value="POTASSIUM CHANNEL PROTEIN"/>
    <property type="match status" value="1"/>
</dbReference>
<keyword evidence="2 8" id="KW-0813">Transport</keyword>
<dbReference type="OrthoDB" id="297496at2759"/>